<evidence type="ECO:0000256" key="2">
    <source>
        <dbReference type="SAM" id="Phobius"/>
    </source>
</evidence>
<feature type="transmembrane region" description="Helical" evidence="2">
    <location>
        <begin position="460"/>
        <end position="485"/>
    </location>
</feature>
<feature type="region of interest" description="Disordered" evidence="1">
    <location>
        <begin position="866"/>
        <end position="899"/>
    </location>
</feature>
<feature type="region of interest" description="Disordered" evidence="1">
    <location>
        <begin position="1"/>
        <end position="23"/>
    </location>
</feature>
<evidence type="ECO:0008006" key="7">
    <source>
        <dbReference type="Google" id="ProtNLM"/>
    </source>
</evidence>
<keyword evidence="2" id="KW-1133">Transmembrane helix</keyword>
<feature type="compositionally biased region" description="Polar residues" evidence="1">
    <location>
        <begin position="686"/>
        <end position="706"/>
    </location>
</feature>
<evidence type="ECO:0000259" key="3">
    <source>
        <dbReference type="Pfam" id="PF23190"/>
    </source>
</evidence>
<evidence type="ECO:0000259" key="4">
    <source>
        <dbReference type="Pfam" id="PF23317"/>
    </source>
</evidence>
<dbReference type="EMBL" id="LCTV02000009">
    <property type="protein sequence ID" value="PRQ72610.1"/>
    <property type="molecule type" value="Genomic_DNA"/>
</dbReference>
<dbReference type="OrthoDB" id="2373987at2759"/>
<proteinExistence type="predicted"/>
<dbReference type="Proteomes" id="UP000239560">
    <property type="component" value="Unassembled WGS sequence"/>
</dbReference>
<dbReference type="InterPro" id="IPR052971">
    <property type="entry name" value="TRP_calcium_channel"/>
</dbReference>
<feature type="transmembrane region" description="Helical" evidence="2">
    <location>
        <begin position="428"/>
        <end position="448"/>
    </location>
</feature>
<feature type="domain" description="YVC1 N-terminal linker helical" evidence="3">
    <location>
        <begin position="57"/>
        <end position="241"/>
    </location>
</feature>
<keyword evidence="2" id="KW-0812">Transmembrane</keyword>
<dbReference type="PANTHER" id="PTHR35859">
    <property type="entry name" value="NONSELECTIVE CATION CHANNEL PROTEIN"/>
    <property type="match status" value="1"/>
</dbReference>
<evidence type="ECO:0000313" key="5">
    <source>
        <dbReference type="EMBL" id="PRQ72610.1"/>
    </source>
</evidence>
<dbReference type="AlphaFoldDB" id="A0A2T0A3N5"/>
<feature type="compositionally biased region" description="Low complexity" evidence="1">
    <location>
        <begin position="738"/>
        <end position="753"/>
    </location>
</feature>
<feature type="compositionally biased region" description="Basic and acidic residues" evidence="1">
    <location>
        <begin position="806"/>
        <end position="818"/>
    </location>
</feature>
<feature type="transmembrane region" description="Helical" evidence="2">
    <location>
        <begin position="267"/>
        <end position="286"/>
    </location>
</feature>
<protein>
    <recommendedName>
        <fullName evidence="7">Receptor-activated Ca2+-permeable cation channel</fullName>
    </recommendedName>
</protein>
<evidence type="ECO:0000313" key="6">
    <source>
        <dbReference type="Proteomes" id="UP000239560"/>
    </source>
</evidence>
<dbReference type="Pfam" id="PF23190">
    <property type="entry name" value="LHD_TRPY1"/>
    <property type="match status" value="1"/>
</dbReference>
<feature type="transmembrane region" description="Helical" evidence="2">
    <location>
        <begin position="369"/>
        <end position="388"/>
    </location>
</feature>
<evidence type="ECO:0000256" key="1">
    <source>
        <dbReference type="SAM" id="MobiDB-lite"/>
    </source>
</evidence>
<feature type="region of interest" description="Disordered" evidence="1">
    <location>
        <begin position="938"/>
        <end position="964"/>
    </location>
</feature>
<gene>
    <name evidence="5" type="ORF">AAT19DRAFT_16534</name>
</gene>
<feature type="region of interest" description="Disordered" evidence="1">
    <location>
        <begin position="683"/>
        <end position="854"/>
    </location>
</feature>
<dbReference type="PANTHER" id="PTHR35859:SF1">
    <property type="entry name" value="NONSELECTIVE CATION CHANNEL PROTEIN"/>
    <property type="match status" value="1"/>
</dbReference>
<feature type="compositionally biased region" description="Acidic residues" evidence="1">
    <location>
        <begin position="630"/>
        <end position="642"/>
    </location>
</feature>
<dbReference type="Pfam" id="PF23317">
    <property type="entry name" value="YVC1_C"/>
    <property type="match status" value="1"/>
</dbReference>
<feature type="compositionally biased region" description="Acidic residues" evidence="1">
    <location>
        <begin position="954"/>
        <end position="964"/>
    </location>
</feature>
<name>A0A2T0A3N5_RHOTO</name>
<feature type="transmembrane region" description="Helical" evidence="2">
    <location>
        <begin position="400"/>
        <end position="422"/>
    </location>
</feature>
<reference evidence="5 6" key="1">
    <citation type="journal article" date="2018" name="Elife">
        <title>Functional genomics of lipid metabolism in the oleaginous yeast Rhodosporidium toruloides.</title>
        <authorList>
            <person name="Coradetti S.T."/>
            <person name="Pinel D."/>
            <person name="Geiselman G."/>
            <person name="Ito M."/>
            <person name="Mondo S."/>
            <person name="Reilly M.C."/>
            <person name="Cheng Y.F."/>
            <person name="Bauer S."/>
            <person name="Grigoriev I."/>
            <person name="Gladden J.M."/>
            <person name="Simmons B.A."/>
            <person name="Brem R."/>
            <person name="Arkin A.P."/>
            <person name="Skerker J.M."/>
        </authorList>
    </citation>
    <scope>NUCLEOTIDE SEQUENCE [LARGE SCALE GENOMIC DNA]</scope>
    <source>
        <strain evidence="5 6">NBRC 0880</strain>
    </source>
</reference>
<dbReference type="InterPro" id="IPR056337">
    <property type="entry name" value="LHD_YVC1"/>
</dbReference>
<keyword evidence="2" id="KW-0472">Membrane</keyword>
<dbReference type="InterPro" id="IPR056336">
    <property type="entry name" value="YVC1_C"/>
</dbReference>
<accession>A0A2T0A3N5</accession>
<feature type="region of interest" description="Disordered" evidence="1">
    <location>
        <begin position="620"/>
        <end position="642"/>
    </location>
</feature>
<feature type="domain" description="Calcium channel YVC1-like C-terminal transmembrane" evidence="4">
    <location>
        <begin position="299"/>
        <end position="572"/>
    </location>
</feature>
<organism evidence="5 6">
    <name type="scientific">Rhodotorula toruloides</name>
    <name type="common">Yeast</name>
    <name type="synonym">Rhodosporidium toruloides</name>
    <dbReference type="NCBI Taxonomy" id="5286"/>
    <lineage>
        <taxon>Eukaryota</taxon>
        <taxon>Fungi</taxon>
        <taxon>Dikarya</taxon>
        <taxon>Basidiomycota</taxon>
        <taxon>Pucciniomycotina</taxon>
        <taxon>Microbotryomycetes</taxon>
        <taxon>Sporidiobolales</taxon>
        <taxon>Sporidiobolaceae</taxon>
        <taxon>Rhodotorula</taxon>
    </lineage>
</organism>
<comment type="caution">
    <text evidence="5">The sequence shown here is derived from an EMBL/GenBank/DDBJ whole genome shotgun (WGS) entry which is preliminary data.</text>
</comment>
<sequence length="964" mass="105339">MATERTALLSPDSTVRGASHAEPHSDCDGFLGPGADRMEQLASCDVFGNAHWLIKRIRRDVDVAVSESQFFTPEFHFTTMRPLEADLADRCDPSIVYVLLLCRLQFIRERDSALASSSINETRARLCEIMAVKLLRHQAALAKGPNQGLLAMARALVGGFHAFQGASEEVVERIREREGYSSRVAAQGASKTNALELAILGKARHFIKSQTCQRVINAIYDGRITYTSSSFIDFLGDRYKTREVSLYEVHKAPVLDHYRLRVPKYRAVIEFCTFIVLFVSFLLVILDRHSRYDGTPVSKLSWMELWFFFYSIGYTLDKITSIAEHGWSVYAAGLTNGLDAVSLPIYCAAFVLRAHSVYTNDARISERSYAILSLAACLLFPRLAFTAISNNLLILSLRAMLLDFFFLMSITVFCFIGFVFALNHLSEGAYSVMRISEWLVFIFFGLDGSGIDESPKFDHVLGPILFVSFAALSNTLLTSVLVAILSTTYANIANDAAAEDMFRKAVGCFEGVKGNSLFDCASNVPPLNLIALCGMWPLSRVLSPRWFHKVNVFATRTLSLPILLIIALYERQSAGGSYFLDWWGDVKVAITARLPRKWAEKLSLLEGAHWECEAIFEYTPSGDEKSSSEEGFDEDESFGGPDDVEEAVLEAGHGGGKRISSRASTALDPAKVYALQQEMLAEAQREAQTGQPRASALVTGTPTTSAPVPLSRQASFAGVSETSTIRVKPNRLPSARYSGLLPSSPEEPSTSSGATATAFPPMPPQTGADSRTGRVSASPPASPRTHFAALPSRPQPVAAPSGGTGRELRRFHTVDERLPANATGTRHRRRRSSVASDYGAISRIDLSSSAPTKESPLARLYSLRQADDPFNSGGPRVGGIGRRLSMGPHSNGARGDGASARTTAWLAATAASLDKSDEPTPGEMMALIQSLVSTVSRLEQKLDDERGKRREASPGDEADVEEED</sequence>
<feature type="compositionally biased region" description="Basic and acidic residues" evidence="1">
    <location>
        <begin position="938"/>
        <end position="953"/>
    </location>
</feature>